<dbReference type="Proteomes" id="UP000266723">
    <property type="component" value="Unassembled WGS sequence"/>
</dbReference>
<protein>
    <submittedName>
        <fullName evidence="2">Uncharacterized protein</fullName>
    </submittedName>
</protein>
<dbReference type="EMBL" id="QGKV02000649">
    <property type="protein sequence ID" value="KAF3577661.1"/>
    <property type="molecule type" value="Genomic_DNA"/>
</dbReference>
<accession>A0ABQ7DL30</accession>
<proteinExistence type="predicted"/>
<sequence length="170" mass="19417">MELLSLFLVLSRIFHEEDDEMKLRFPSPISFGDSVSAAAASLRGFSPVALIYVFRSSLPNHLSFLSLDFTLPLLVVVANRFIFELLLIIKDNRLFKQEDRRWFLRELFFIGMALLDGGFPSSLLQIAGGRWSALSLTRVSERRAFVHVVGCVDAFLNEFFFLWAYGPRCS</sequence>
<keyword evidence="3" id="KW-1185">Reference proteome</keyword>
<gene>
    <name evidence="2" type="ORF">DY000_02031872</name>
</gene>
<evidence type="ECO:0000256" key="1">
    <source>
        <dbReference type="SAM" id="Phobius"/>
    </source>
</evidence>
<name>A0ABQ7DL30_BRACR</name>
<feature type="transmembrane region" description="Helical" evidence="1">
    <location>
        <begin position="69"/>
        <end position="90"/>
    </location>
</feature>
<keyword evidence="1" id="KW-0472">Membrane</keyword>
<feature type="transmembrane region" description="Helical" evidence="1">
    <location>
        <begin position="144"/>
        <end position="165"/>
    </location>
</feature>
<keyword evidence="1" id="KW-0812">Transmembrane</keyword>
<reference evidence="2 3" key="1">
    <citation type="journal article" date="2020" name="BMC Genomics">
        <title>Intraspecific diversification of the crop wild relative Brassica cretica Lam. using demographic model selection.</title>
        <authorList>
            <person name="Kioukis A."/>
            <person name="Michalopoulou V.A."/>
            <person name="Briers L."/>
            <person name="Pirintsos S."/>
            <person name="Studholme D.J."/>
            <person name="Pavlidis P."/>
            <person name="Sarris P.F."/>
        </authorList>
    </citation>
    <scope>NUCLEOTIDE SEQUENCE [LARGE SCALE GENOMIC DNA]</scope>
    <source>
        <strain evidence="3">cv. PFS-1207/04</strain>
    </source>
</reference>
<comment type="caution">
    <text evidence="2">The sequence shown here is derived from an EMBL/GenBank/DDBJ whole genome shotgun (WGS) entry which is preliminary data.</text>
</comment>
<organism evidence="2 3">
    <name type="scientific">Brassica cretica</name>
    <name type="common">Mustard</name>
    <dbReference type="NCBI Taxonomy" id="69181"/>
    <lineage>
        <taxon>Eukaryota</taxon>
        <taxon>Viridiplantae</taxon>
        <taxon>Streptophyta</taxon>
        <taxon>Embryophyta</taxon>
        <taxon>Tracheophyta</taxon>
        <taxon>Spermatophyta</taxon>
        <taxon>Magnoliopsida</taxon>
        <taxon>eudicotyledons</taxon>
        <taxon>Gunneridae</taxon>
        <taxon>Pentapetalae</taxon>
        <taxon>rosids</taxon>
        <taxon>malvids</taxon>
        <taxon>Brassicales</taxon>
        <taxon>Brassicaceae</taxon>
        <taxon>Brassiceae</taxon>
        <taxon>Brassica</taxon>
    </lineage>
</organism>
<feature type="transmembrane region" description="Helical" evidence="1">
    <location>
        <begin position="102"/>
        <end position="124"/>
    </location>
</feature>
<keyword evidence="1" id="KW-1133">Transmembrane helix</keyword>
<evidence type="ECO:0000313" key="2">
    <source>
        <dbReference type="EMBL" id="KAF3577661.1"/>
    </source>
</evidence>
<evidence type="ECO:0000313" key="3">
    <source>
        <dbReference type="Proteomes" id="UP000266723"/>
    </source>
</evidence>